<reference evidence="1" key="1">
    <citation type="submission" date="2020-07" db="EMBL/GenBank/DDBJ databases">
        <authorList>
            <person name="Ferguson B K."/>
        </authorList>
    </citation>
    <scope>NUCLEOTIDE SEQUENCE</scope>
    <source>
        <strain evidence="1">L06</strain>
    </source>
</reference>
<sequence length="133" mass="15025">MHSHGESRLYDTPGLNPLRLIHLDHISINSNPSSPVLIDIEVSINKFNIDTIAGFIAIRYSPIFLTNRIHYQTFGVTKRPHHPSNPISILYLCNMDKKKAREDIRRPIVFLSLEGPVVSCTIHCTTGLTLAIR</sequence>
<accession>A0A6V7LUZ4</accession>
<proteinExistence type="predicted"/>
<evidence type="ECO:0000313" key="1">
    <source>
        <dbReference type="EMBL" id="CAD1578710.1"/>
    </source>
</evidence>
<dbReference type="EMBL" id="CADCXW020000344">
    <property type="protein sequence ID" value="CAD1578710.1"/>
    <property type="molecule type" value="Genomic_DNA"/>
</dbReference>
<name>A0A6V7LUZ4_9HYME</name>
<dbReference type="AlphaFoldDB" id="A0A6V7LUZ4"/>
<protein>
    <submittedName>
        <fullName evidence="1">Uncharacterized protein</fullName>
    </submittedName>
</protein>
<organism evidence="1">
    <name type="scientific">Bracon brevicornis</name>
    <dbReference type="NCBI Taxonomy" id="1563983"/>
    <lineage>
        <taxon>Eukaryota</taxon>
        <taxon>Metazoa</taxon>
        <taxon>Ecdysozoa</taxon>
        <taxon>Arthropoda</taxon>
        <taxon>Hexapoda</taxon>
        <taxon>Insecta</taxon>
        <taxon>Pterygota</taxon>
        <taxon>Neoptera</taxon>
        <taxon>Endopterygota</taxon>
        <taxon>Hymenoptera</taxon>
        <taxon>Apocrita</taxon>
        <taxon>Ichneumonoidea</taxon>
        <taxon>Braconidae</taxon>
        <taxon>Braconinae</taxon>
        <taxon>Bracon</taxon>
    </lineage>
</organism>
<gene>
    <name evidence="1" type="ORF">BBRV_LOCUS113360</name>
</gene>